<feature type="transmembrane region" description="Helical" evidence="2">
    <location>
        <begin position="58"/>
        <end position="73"/>
    </location>
</feature>
<keyword evidence="2" id="KW-1133">Transmembrane helix</keyword>
<feature type="transmembrane region" description="Helical" evidence="2">
    <location>
        <begin position="268"/>
        <end position="289"/>
    </location>
</feature>
<dbReference type="Pfam" id="PF14362">
    <property type="entry name" value="DUF4407"/>
    <property type="match status" value="1"/>
</dbReference>
<keyword evidence="1" id="KW-0175">Coiled coil</keyword>
<evidence type="ECO:0000256" key="1">
    <source>
        <dbReference type="SAM" id="Coils"/>
    </source>
</evidence>
<keyword evidence="2" id="KW-0812">Transmembrane</keyword>
<sequence length="332" mass="36839">MKKFTSFFWFCSGASHSLLKRCPTEAARFVSVGGAVFFTGLLAAVSGGFALYSVFNNYWVATLFGLLWGLMIFNLDRFLVSSLKKSENKWQEWLMASPRILLAVLIAIVVAKPLELRIFQPEIEAELVLIKEEQKTAEGAMIASRYSPLIAGYKAELSQLEAQIASKEIIRDDLAKLAQEEADGTGGSGRRNLGPIYAVKKANAERAETELKELKASHSDLISTLREKQDSVVLLQANEMAKIDVSHIGGLALQLEALARLANKYSSIAFANIFIMLLFVMIEASPLLVKLMSPRGPYDDLLEAHEHAFVNYRKSKVHRLDAGLEKELAWKG</sequence>
<keyword evidence="2" id="KW-0472">Membrane</keyword>
<gene>
    <name evidence="3" type="ORF">RT717_25600</name>
</gene>
<evidence type="ECO:0000313" key="3">
    <source>
        <dbReference type="EMBL" id="WOK06454.1"/>
    </source>
</evidence>
<dbReference type="InterPro" id="IPR025519">
    <property type="entry name" value="DUF4407"/>
</dbReference>
<name>A0ABZ0IN58_9BACT</name>
<keyword evidence="4" id="KW-1185">Reference proteome</keyword>
<organism evidence="3 4">
    <name type="scientific">Imperialibacter roseus</name>
    <dbReference type="NCBI Taxonomy" id="1324217"/>
    <lineage>
        <taxon>Bacteria</taxon>
        <taxon>Pseudomonadati</taxon>
        <taxon>Bacteroidota</taxon>
        <taxon>Cytophagia</taxon>
        <taxon>Cytophagales</taxon>
        <taxon>Flammeovirgaceae</taxon>
        <taxon>Imperialibacter</taxon>
    </lineage>
</organism>
<protein>
    <submittedName>
        <fullName evidence="3">DUF4407 domain-containing protein</fullName>
    </submittedName>
</protein>
<evidence type="ECO:0000256" key="2">
    <source>
        <dbReference type="SAM" id="Phobius"/>
    </source>
</evidence>
<accession>A0ABZ0IN58</accession>
<evidence type="ECO:0000313" key="4">
    <source>
        <dbReference type="Proteomes" id="UP001302349"/>
    </source>
</evidence>
<feature type="transmembrane region" description="Helical" evidence="2">
    <location>
        <begin position="29"/>
        <end position="51"/>
    </location>
</feature>
<proteinExistence type="predicted"/>
<feature type="transmembrane region" description="Helical" evidence="2">
    <location>
        <begin position="93"/>
        <end position="111"/>
    </location>
</feature>
<feature type="coiled-coil region" evidence="1">
    <location>
        <begin position="197"/>
        <end position="224"/>
    </location>
</feature>
<dbReference type="RefSeq" id="WP_317489177.1">
    <property type="nucleotide sequence ID" value="NZ_CP136051.1"/>
</dbReference>
<dbReference type="EMBL" id="CP136051">
    <property type="protein sequence ID" value="WOK06454.1"/>
    <property type="molecule type" value="Genomic_DNA"/>
</dbReference>
<reference evidence="3 4" key="1">
    <citation type="journal article" date="2023" name="Microbiol. Resour. Announc.">
        <title>Complete Genome Sequence of Imperialibacter roseus strain P4T.</title>
        <authorList>
            <person name="Tizabi D.R."/>
            <person name="Bachvaroff T."/>
            <person name="Hill R.T."/>
        </authorList>
    </citation>
    <scope>NUCLEOTIDE SEQUENCE [LARGE SCALE GENOMIC DNA]</scope>
    <source>
        <strain evidence="3 4">P4T</strain>
    </source>
</reference>
<dbReference type="Proteomes" id="UP001302349">
    <property type="component" value="Chromosome"/>
</dbReference>